<dbReference type="RefSeq" id="WP_380761889.1">
    <property type="nucleotide sequence ID" value="NZ_JBHSRF010000092.1"/>
</dbReference>
<dbReference type="SUPFAM" id="SSF52317">
    <property type="entry name" value="Class I glutamine amidotransferase-like"/>
    <property type="match status" value="1"/>
</dbReference>
<protein>
    <submittedName>
        <fullName evidence="3">Type 1 glutamine amidotransferase domain-containing protein</fullName>
    </submittedName>
</protein>
<dbReference type="PANTHER" id="PTHR42733">
    <property type="entry name" value="DJ-1 PROTEIN"/>
    <property type="match status" value="1"/>
</dbReference>
<dbReference type="InterPro" id="IPR006286">
    <property type="entry name" value="C56_PfpI-like"/>
</dbReference>
<dbReference type="PROSITE" id="PS51276">
    <property type="entry name" value="PEPTIDASE_C56_PFPI"/>
    <property type="match status" value="1"/>
</dbReference>
<keyword evidence="3" id="KW-0315">Glutamine amidotransferase</keyword>
<comment type="similarity">
    <text evidence="1">Belongs to the peptidase C56 family.</text>
</comment>
<gene>
    <name evidence="3" type="ORF">ACFP1K_35735</name>
</gene>
<dbReference type="Proteomes" id="UP001596137">
    <property type="component" value="Unassembled WGS sequence"/>
</dbReference>
<reference evidence="4" key="1">
    <citation type="journal article" date="2019" name="Int. J. Syst. Evol. Microbiol.">
        <title>The Global Catalogue of Microorganisms (GCM) 10K type strain sequencing project: providing services to taxonomists for standard genome sequencing and annotation.</title>
        <authorList>
            <consortium name="The Broad Institute Genomics Platform"/>
            <consortium name="The Broad Institute Genome Sequencing Center for Infectious Disease"/>
            <person name="Wu L."/>
            <person name="Ma J."/>
        </authorList>
    </citation>
    <scope>NUCLEOTIDE SEQUENCE [LARGE SCALE GENOMIC DNA]</scope>
    <source>
        <strain evidence="4">JCM 30346</strain>
    </source>
</reference>
<dbReference type="InterPro" id="IPR029062">
    <property type="entry name" value="Class_I_gatase-like"/>
</dbReference>
<feature type="domain" description="DJ-1/PfpI" evidence="2">
    <location>
        <begin position="7"/>
        <end position="167"/>
    </location>
</feature>
<name>A0ABW1NTF8_9ACTN</name>
<dbReference type="EMBL" id="JBHSRF010000092">
    <property type="protein sequence ID" value="MFC6086566.1"/>
    <property type="molecule type" value="Genomic_DNA"/>
</dbReference>
<evidence type="ECO:0000313" key="4">
    <source>
        <dbReference type="Proteomes" id="UP001596137"/>
    </source>
</evidence>
<dbReference type="CDD" id="cd03134">
    <property type="entry name" value="GATase1_PfpI_like"/>
    <property type="match status" value="1"/>
</dbReference>
<accession>A0ABW1NTF8</accession>
<keyword evidence="4" id="KW-1185">Reference proteome</keyword>
<organism evidence="3 4">
    <name type="scientific">Sphaerisporangium aureirubrum</name>
    <dbReference type="NCBI Taxonomy" id="1544736"/>
    <lineage>
        <taxon>Bacteria</taxon>
        <taxon>Bacillati</taxon>
        <taxon>Actinomycetota</taxon>
        <taxon>Actinomycetes</taxon>
        <taxon>Streptosporangiales</taxon>
        <taxon>Streptosporangiaceae</taxon>
        <taxon>Sphaerisporangium</taxon>
    </lineage>
</organism>
<dbReference type="Gene3D" id="3.40.50.880">
    <property type="match status" value="1"/>
</dbReference>
<sequence>MELAEATIAVLAENQYQELELWYPVLRFREEGADVRVVAPATDQVYASKLGYPARADLSVSEVEAGQFDAIIVPGGFSPEYLRRDPRIVDLVRKADELGVIVAAICHAGWLLASAGIISGRQATCVPVIKDDVINAGAKYVDQPVVRDGNVITSRLPGDLPEFCAEIKRALLERSPSGGPGLPAPADSPASTAALPAPAILKNRAAGPGSANYRAYAVMSEPR</sequence>
<evidence type="ECO:0000259" key="2">
    <source>
        <dbReference type="Pfam" id="PF01965"/>
    </source>
</evidence>
<dbReference type="NCBIfam" id="TIGR01382">
    <property type="entry name" value="PfpI"/>
    <property type="match status" value="1"/>
</dbReference>
<comment type="caution">
    <text evidence="3">The sequence shown here is derived from an EMBL/GenBank/DDBJ whole genome shotgun (WGS) entry which is preliminary data.</text>
</comment>
<proteinExistence type="inferred from homology"/>
<evidence type="ECO:0000313" key="3">
    <source>
        <dbReference type="EMBL" id="MFC6086566.1"/>
    </source>
</evidence>
<dbReference type="PANTHER" id="PTHR42733:SF13">
    <property type="entry name" value="DJ-1_PFPI DOMAIN-CONTAINING PROTEIN"/>
    <property type="match status" value="1"/>
</dbReference>
<dbReference type="InterPro" id="IPR002818">
    <property type="entry name" value="DJ-1/PfpI"/>
</dbReference>
<evidence type="ECO:0000256" key="1">
    <source>
        <dbReference type="ARBA" id="ARBA00008542"/>
    </source>
</evidence>
<dbReference type="Pfam" id="PF01965">
    <property type="entry name" value="DJ-1_PfpI"/>
    <property type="match status" value="1"/>
</dbReference>